<reference evidence="4 5" key="1">
    <citation type="submission" date="2017-07" db="EMBL/GenBank/DDBJ databases">
        <title>The complete genome sequence of Bacillus mesonae strain H20-5, an efficient strain improving plant abiotic stress resistance.</title>
        <authorList>
            <person name="Kim S.Y."/>
            <person name="Song H."/>
            <person name="Sang M.K."/>
            <person name="Weon H.-Y."/>
            <person name="Song J."/>
        </authorList>
    </citation>
    <scope>NUCLEOTIDE SEQUENCE [LARGE SCALE GENOMIC DNA]</scope>
    <source>
        <strain evidence="4 5">H20-5</strain>
    </source>
</reference>
<keyword evidence="2" id="KW-0178">Competence</keyword>
<evidence type="ECO:0000256" key="1">
    <source>
        <dbReference type="ARBA" id="ARBA00004241"/>
    </source>
</evidence>
<dbReference type="InterPro" id="IPR045584">
    <property type="entry name" value="Pilin-like"/>
</dbReference>
<proteinExistence type="predicted"/>
<evidence type="ECO:0000256" key="3">
    <source>
        <dbReference type="SAM" id="Phobius"/>
    </source>
</evidence>
<dbReference type="STRING" id="1193713.GCA_001636315_00791"/>
<gene>
    <name evidence="4" type="ORF">CHR53_19785</name>
</gene>
<organism evidence="4 5">
    <name type="scientific">Neobacillus mesonae</name>
    <dbReference type="NCBI Taxonomy" id="1193713"/>
    <lineage>
        <taxon>Bacteria</taxon>
        <taxon>Bacillati</taxon>
        <taxon>Bacillota</taxon>
        <taxon>Bacilli</taxon>
        <taxon>Bacillales</taxon>
        <taxon>Bacillaceae</taxon>
        <taxon>Neobacillus</taxon>
    </lineage>
</organism>
<protein>
    <submittedName>
        <fullName evidence="4">Competence protein ComG</fullName>
    </submittedName>
</protein>
<keyword evidence="3" id="KW-0472">Membrane</keyword>
<dbReference type="Proteomes" id="UP000282892">
    <property type="component" value="Chromosome"/>
</dbReference>
<accession>A0A3T0I1V1</accession>
<dbReference type="NCBIfam" id="NF040982">
    <property type="entry name" value="ComGD"/>
    <property type="match status" value="1"/>
</dbReference>
<dbReference type="AlphaFoldDB" id="A0A3T0I1V1"/>
<dbReference type="SUPFAM" id="SSF54523">
    <property type="entry name" value="Pili subunits"/>
    <property type="match status" value="1"/>
</dbReference>
<dbReference type="InterPro" id="IPR016785">
    <property type="entry name" value="ComGD"/>
</dbReference>
<evidence type="ECO:0000256" key="2">
    <source>
        <dbReference type="ARBA" id="ARBA00023287"/>
    </source>
</evidence>
<keyword evidence="3" id="KW-1133">Transmembrane helix</keyword>
<dbReference type="EMBL" id="CP022572">
    <property type="protein sequence ID" value="AZU63324.1"/>
    <property type="molecule type" value="Genomic_DNA"/>
</dbReference>
<keyword evidence="3" id="KW-0812">Transmembrane</keyword>
<feature type="transmembrane region" description="Helical" evidence="3">
    <location>
        <begin position="7"/>
        <end position="31"/>
    </location>
</feature>
<dbReference type="InterPro" id="IPR012902">
    <property type="entry name" value="N_methyl_site"/>
</dbReference>
<dbReference type="RefSeq" id="WP_066385439.1">
    <property type="nucleotide sequence ID" value="NZ_CP022572.1"/>
</dbReference>
<evidence type="ECO:0000313" key="4">
    <source>
        <dbReference type="EMBL" id="AZU63324.1"/>
    </source>
</evidence>
<dbReference type="PIRSF" id="PIRSF021292">
    <property type="entry name" value="Competence_ComGD"/>
    <property type="match status" value="1"/>
</dbReference>
<evidence type="ECO:0000313" key="5">
    <source>
        <dbReference type="Proteomes" id="UP000282892"/>
    </source>
</evidence>
<dbReference type="Pfam" id="PF07963">
    <property type="entry name" value="N_methyl"/>
    <property type="match status" value="1"/>
</dbReference>
<dbReference type="OrthoDB" id="1653576at2"/>
<dbReference type="GO" id="GO:0009986">
    <property type="term" value="C:cell surface"/>
    <property type="evidence" value="ECO:0007669"/>
    <property type="project" value="UniProtKB-SubCell"/>
</dbReference>
<comment type="subcellular location">
    <subcellularLocation>
        <location evidence="1">Cell surface</location>
    </subcellularLocation>
</comment>
<name>A0A3T0I1V1_9BACI</name>
<sequence>MKSAQKGFTLIESLIVLSIFMILSTVTVFSLKPEHTMMEDEGFLTRMQADLYFAQNYAMSHQHEVSLRFIPSQYKYKVSEGTEQSLILERSYSQNFRVTEGSIPFTIVFLPNGNVRNFGSLYIRTKTKVYRLTFLIGRGRFYVAEQ</sequence>
<keyword evidence="5" id="KW-1185">Reference proteome</keyword>
<dbReference type="GO" id="GO:0030420">
    <property type="term" value="P:establishment of competence for transformation"/>
    <property type="evidence" value="ECO:0007669"/>
    <property type="project" value="UniProtKB-KW"/>
</dbReference>
<dbReference type="PROSITE" id="PS00409">
    <property type="entry name" value="PROKAR_NTER_METHYL"/>
    <property type="match status" value="1"/>
</dbReference>
<dbReference type="KEGG" id="nmk:CHR53_19785"/>
<dbReference type="NCBIfam" id="TIGR02532">
    <property type="entry name" value="IV_pilin_GFxxxE"/>
    <property type="match status" value="1"/>
</dbReference>